<protein>
    <recommendedName>
        <fullName evidence="3">Antitoxin</fullName>
    </recommendedName>
</protein>
<dbReference type="InterPro" id="IPR022148">
    <property type="entry name" value="CopG_antitoxin"/>
</dbReference>
<name>A0ABN3ZM02_FRAST</name>
<dbReference type="Proteomes" id="UP000000490">
    <property type="component" value="Chromosome"/>
</dbReference>
<reference evidence="1" key="1">
    <citation type="submission" date="2011-05" db="EMBL/GenBank/DDBJ databases">
        <authorList>
            <person name="Kuske C.R."/>
            <person name="Challacombe J.F."/>
            <person name="Siddaramappa S."/>
            <person name="Petersen J.M."/>
            <person name="Bruce D.C."/>
        </authorList>
    </citation>
    <scope>NUCLEOTIDE SEQUENCE</scope>
    <source>
        <strain evidence="1">TX077308</strain>
    </source>
</reference>
<accession>A0ABN3ZM02</accession>
<organism evidence="1 2">
    <name type="scientific">Francisella salina</name>
    <dbReference type="NCBI Taxonomy" id="573569"/>
    <lineage>
        <taxon>Bacteria</taxon>
        <taxon>Pseudomonadati</taxon>
        <taxon>Pseudomonadota</taxon>
        <taxon>Gammaproteobacteria</taxon>
        <taxon>Thiotrichales</taxon>
        <taxon>Francisellaceae</taxon>
        <taxon>Francisella</taxon>
    </lineage>
</organism>
<gene>
    <name evidence="1" type="ordered locus">F7308_0895</name>
</gene>
<dbReference type="Pfam" id="PF12441">
    <property type="entry name" value="CopG_antitoxin"/>
    <property type="match status" value="1"/>
</dbReference>
<proteinExistence type="predicted"/>
<keyword evidence="2" id="KW-1185">Reference proteome</keyword>
<sequence length="91" mass="10411">MKNKKDFTLEELEVLEKEFIENDNDFVSMASNELEEFKNEIRASAKQKQISLKITSSDLESVKARASEQGLKYQSVIKALIHQYATGKITI</sequence>
<evidence type="ECO:0008006" key="3">
    <source>
        <dbReference type="Google" id="ProtNLM"/>
    </source>
</evidence>
<dbReference type="EMBL" id="CP002872">
    <property type="protein sequence ID" value="AEI35822.1"/>
    <property type="molecule type" value="Genomic_DNA"/>
</dbReference>
<evidence type="ECO:0000313" key="2">
    <source>
        <dbReference type="Proteomes" id="UP000000490"/>
    </source>
</evidence>
<evidence type="ECO:0000313" key="1">
    <source>
        <dbReference type="EMBL" id="AEI35822.1"/>
    </source>
</evidence>
<dbReference type="RefSeq" id="WP_013922660.1">
    <property type="nucleotide sequence ID" value="NC_015696.1"/>
</dbReference>